<dbReference type="Pfam" id="PF13309">
    <property type="entry name" value="HTH_22"/>
    <property type="match status" value="1"/>
</dbReference>
<sequence>MSSTTFLPDMDGTPIAALCINIDISPWELMRDAAAAALGEKGHAPAKASLGPEMFMRDINELATFLIQQAIANVGVPVHLMHKRHKIAVVSELSARGLFTLRSAVDTVAEALNTTRFTIYNYLNELASADGLQEESDTPDGYVI</sequence>
<name>A0A840HY07_9SPHN</name>
<accession>A0A840HY07</accession>
<feature type="domain" description="Transcriptional regulator DauR-like HTH" evidence="1">
    <location>
        <begin position="66"/>
        <end position="124"/>
    </location>
</feature>
<proteinExistence type="predicted"/>
<dbReference type="PANTHER" id="PTHR35568">
    <property type="entry name" value="TRANSCRIPTIONAL REGULATOR DAUR"/>
    <property type="match status" value="1"/>
</dbReference>
<dbReference type="InterPro" id="IPR039445">
    <property type="entry name" value="DauR-like_HTH"/>
</dbReference>
<dbReference type="InterPro" id="IPR039446">
    <property type="entry name" value="DauR-like"/>
</dbReference>
<dbReference type="Proteomes" id="UP000575068">
    <property type="component" value="Unassembled WGS sequence"/>
</dbReference>
<dbReference type="PANTHER" id="PTHR35568:SF1">
    <property type="entry name" value="TRANSCRIPTIONAL REGULATOR DAUR"/>
    <property type="match status" value="1"/>
</dbReference>
<protein>
    <submittedName>
        <fullName evidence="2">Putative transcriptional regulator YheO</fullName>
    </submittedName>
</protein>
<evidence type="ECO:0000313" key="3">
    <source>
        <dbReference type="Proteomes" id="UP000575068"/>
    </source>
</evidence>
<keyword evidence="3" id="KW-1185">Reference proteome</keyword>
<comment type="caution">
    <text evidence="2">The sequence shown here is derived from an EMBL/GenBank/DDBJ whole genome shotgun (WGS) entry which is preliminary data.</text>
</comment>
<reference evidence="2 3" key="1">
    <citation type="submission" date="2020-08" db="EMBL/GenBank/DDBJ databases">
        <title>Genomic Encyclopedia of Type Strains, Phase IV (KMG-IV): sequencing the most valuable type-strain genomes for metagenomic binning, comparative biology and taxonomic classification.</title>
        <authorList>
            <person name="Goeker M."/>
        </authorList>
    </citation>
    <scope>NUCLEOTIDE SEQUENCE [LARGE SCALE GENOMIC DNA]</scope>
    <source>
        <strain evidence="2 3">DSM 7465</strain>
    </source>
</reference>
<evidence type="ECO:0000313" key="2">
    <source>
        <dbReference type="EMBL" id="MBB4642531.1"/>
    </source>
</evidence>
<organism evidence="2 3">
    <name type="scientific">Rhizorhapis suberifaciens</name>
    <name type="common">corky root of lettuce</name>
    <dbReference type="NCBI Taxonomy" id="13656"/>
    <lineage>
        <taxon>Bacteria</taxon>
        <taxon>Pseudomonadati</taxon>
        <taxon>Pseudomonadota</taxon>
        <taxon>Alphaproteobacteria</taxon>
        <taxon>Sphingomonadales</taxon>
        <taxon>Sphingomonadaceae</taxon>
        <taxon>Rhizorhapis</taxon>
    </lineage>
</organism>
<dbReference type="EMBL" id="JACHOV010000011">
    <property type="protein sequence ID" value="MBB4642531.1"/>
    <property type="molecule type" value="Genomic_DNA"/>
</dbReference>
<dbReference type="AlphaFoldDB" id="A0A840HY07"/>
<evidence type="ECO:0000259" key="1">
    <source>
        <dbReference type="Pfam" id="PF13309"/>
    </source>
</evidence>
<gene>
    <name evidence="2" type="ORF">HNQ99_002862</name>
</gene>
<dbReference type="RefSeq" id="WP_322790374.1">
    <property type="nucleotide sequence ID" value="NZ_JACHOV010000011.1"/>
</dbReference>